<accession>A2EMT0</accession>
<dbReference type="KEGG" id="tva:4763886"/>
<dbReference type="AlphaFoldDB" id="A2EMT0"/>
<name>A2EMT0_TRIV3</name>
<organism evidence="1 2">
    <name type="scientific">Trichomonas vaginalis (strain ATCC PRA-98 / G3)</name>
    <dbReference type="NCBI Taxonomy" id="412133"/>
    <lineage>
        <taxon>Eukaryota</taxon>
        <taxon>Metamonada</taxon>
        <taxon>Parabasalia</taxon>
        <taxon>Trichomonadida</taxon>
        <taxon>Trichomonadidae</taxon>
        <taxon>Trichomonas</taxon>
    </lineage>
</organism>
<dbReference type="Proteomes" id="UP000001542">
    <property type="component" value="Unassembled WGS sequence"/>
</dbReference>
<reference evidence="1" key="2">
    <citation type="journal article" date="2007" name="Science">
        <title>Draft genome sequence of the sexually transmitted pathogen Trichomonas vaginalis.</title>
        <authorList>
            <person name="Carlton J.M."/>
            <person name="Hirt R.P."/>
            <person name="Silva J.C."/>
            <person name="Delcher A.L."/>
            <person name="Schatz M."/>
            <person name="Zhao Q."/>
            <person name="Wortman J.R."/>
            <person name="Bidwell S.L."/>
            <person name="Alsmark U.C.M."/>
            <person name="Besteiro S."/>
            <person name="Sicheritz-Ponten T."/>
            <person name="Noel C.J."/>
            <person name="Dacks J.B."/>
            <person name="Foster P.G."/>
            <person name="Simillion C."/>
            <person name="Van de Peer Y."/>
            <person name="Miranda-Saavedra D."/>
            <person name="Barton G.J."/>
            <person name="Westrop G.D."/>
            <person name="Mueller S."/>
            <person name="Dessi D."/>
            <person name="Fiori P.L."/>
            <person name="Ren Q."/>
            <person name="Paulsen I."/>
            <person name="Zhang H."/>
            <person name="Bastida-Corcuera F.D."/>
            <person name="Simoes-Barbosa A."/>
            <person name="Brown M.T."/>
            <person name="Hayes R.D."/>
            <person name="Mukherjee M."/>
            <person name="Okumura C.Y."/>
            <person name="Schneider R."/>
            <person name="Smith A.J."/>
            <person name="Vanacova S."/>
            <person name="Villalvazo M."/>
            <person name="Haas B.J."/>
            <person name="Pertea M."/>
            <person name="Feldblyum T.V."/>
            <person name="Utterback T.R."/>
            <person name="Shu C.L."/>
            <person name="Osoegawa K."/>
            <person name="de Jong P.J."/>
            <person name="Hrdy I."/>
            <person name="Horvathova L."/>
            <person name="Zubacova Z."/>
            <person name="Dolezal P."/>
            <person name="Malik S.B."/>
            <person name="Logsdon J.M. Jr."/>
            <person name="Henze K."/>
            <person name="Gupta A."/>
            <person name="Wang C.C."/>
            <person name="Dunne R.L."/>
            <person name="Upcroft J.A."/>
            <person name="Upcroft P."/>
            <person name="White O."/>
            <person name="Salzberg S.L."/>
            <person name="Tang P."/>
            <person name="Chiu C.-H."/>
            <person name="Lee Y.-S."/>
            <person name="Embley T.M."/>
            <person name="Coombs G.H."/>
            <person name="Mottram J.C."/>
            <person name="Tachezy J."/>
            <person name="Fraser-Liggett C.M."/>
            <person name="Johnson P.J."/>
        </authorList>
    </citation>
    <scope>NUCLEOTIDE SEQUENCE [LARGE SCALE GENOMIC DNA]</scope>
    <source>
        <strain evidence="1">G3</strain>
    </source>
</reference>
<sequence length="299" mass="34177">MFQPVSKPIYVTEALSSAEKSTITNSFSRLYSQQILVWAAQQKNKKRKQLMTFLSMQSQSNASQSRRSLPTAVKPNDLILKSLNSSINFNYSFRDRPCTRKINADRFSSHGIRDQGIFGYPEEYKTKPTNQSSYTVFIAKKLLTPEAAAKLTPFADDYFKLLKELQDWTERKANSTTASLYSEPESIRPTTQYAALRSKGAEDHVATTNVNYKSQNVEPEKLYHPPTTSYSDFFNREKQITSTKPFYPLERSVPFSRFATSSMGSRSCETFSISEENEIPENMNASKRFRSIFEAKTVL</sequence>
<dbReference type="VEuPathDB" id="TrichDB:TVAGG3_0754920"/>
<proteinExistence type="predicted"/>
<gene>
    <name evidence="1" type="ORF">TVAG_053270</name>
</gene>
<keyword evidence="2" id="KW-1185">Reference proteome</keyword>
<dbReference type="RefSeq" id="XP_001318226.1">
    <property type="nucleotide sequence ID" value="XM_001318191.1"/>
</dbReference>
<dbReference type="InParanoid" id="A2EMT0"/>
<protein>
    <submittedName>
        <fullName evidence="1">Uncharacterized protein</fullName>
    </submittedName>
</protein>
<dbReference type="EMBL" id="DS113434">
    <property type="protein sequence ID" value="EAY06003.1"/>
    <property type="molecule type" value="Genomic_DNA"/>
</dbReference>
<dbReference type="OrthoDB" id="10496182at2759"/>
<reference evidence="1" key="1">
    <citation type="submission" date="2006-10" db="EMBL/GenBank/DDBJ databases">
        <authorList>
            <person name="Amadeo P."/>
            <person name="Zhao Q."/>
            <person name="Wortman J."/>
            <person name="Fraser-Liggett C."/>
            <person name="Carlton J."/>
        </authorList>
    </citation>
    <scope>NUCLEOTIDE SEQUENCE</scope>
    <source>
        <strain evidence="1">G3</strain>
    </source>
</reference>
<dbReference type="VEuPathDB" id="TrichDB:TVAG_053270"/>
<evidence type="ECO:0000313" key="1">
    <source>
        <dbReference type="EMBL" id="EAY06003.1"/>
    </source>
</evidence>
<evidence type="ECO:0000313" key="2">
    <source>
        <dbReference type="Proteomes" id="UP000001542"/>
    </source>
</evidence>